<dbReference type="GO" id="GO:1900026">
    <property type="term" value="P:positive regulation of substrate adhesion-dependent cell spreading"/>
    <property type="evidence" value="ECO:0007669"/>
    <property type="project" value="TreeGrafter"/>
</dbReference>
<dbReference type="Pfam" id="PF16704">
    <property type="entry name" value="Rab_bind"/>
    <property type="match status" value="1"/>
</dbReference>
<dbReference type="GO" id="GO:0005925">
    <property type="term" value="C:focal adhesion"/>
    <property type="evidence" value="ECO:0007669"/>
    <property type="project" value="TreeGrafter"/>
</dbReference>
<evidence type="ECO:0000313" key="17">
    <source>
        <dbReference type="Proteomes" id="UP000438429"/>
    </source>
</evidence>
<feature type="domain" description="LIM zinc-binding" evidence="14">
    <location>
        <begin position="163"/>
        <end position="224"/>
    </location>
</feature>
<feature type="domain" description="GRIP" evidence="15">
    <location>
        <begin position="16"/>
        <end position="66"/>
    </location>
</feature>
<dbReference type="CDD" id="cd09331">
    <property type="entry name" value="LIM1_PINCH"/>
    <property type="match status" value="1"/>
</dbReference>
<evidence type="ECO:0000256" key="3">
    <source>
        <dbReference type="ARBA" id="ARBA00022723"/>
    </source>
</evidence>
<dbReference type="InterPro" id="IPR001781">
    <property type="entry name" value="Znf_LIM"/>
</dbReference>
<evidence type="ECO:0000259" key="15">
    <source>
        <dbReference type="PROSITE" id="PS50913"/>
    </source>
</evidence>
<feature type="domain" description="LIM zinc-binding" evidence="14">
    <location>
        <begin position="356"/>
        <end position="415"/>
    </location>
</feature>
<evidence type="ECO:0000259" key="14">
    <source>
        <dbReference type="PROSITE" id="PS50023"/>
    </source>
</evidence>
<dbReference type="GO" id="GO:0005911">
    <property type="term" value="C:cell-cell junction"/>
    <property type="evidence" value="ECO:0007669"/>
    <property type="project" value="TreeGrafter"/>
</dbReference>
<keyword evidence="7" id="KW-0007">Acetylation</keyword>
<dbReference type="GO" id="GO:0098609">
    <property type="term" value="P:cell-cell adhesion"/>
    <property type="evidence" value="ECO:0007669"/>
    <property type="project" value="TreeGrafter"/>
</dbReference>
<name>A0A6A4RW68_SCOMX</name>
<dbReference type="GO" id="GO:0007166">
    <property type="term" value="P:cell surface receptor signaling pathway"/>
    <property type="evidence" value="ECO:0007669"/>
    <property type="project" value="UniProtKB-ARBA"/>
</dbReference>
<comment type="subcellular location">
    <subcellularLocation>
        <location evidence="1">Cell junction</location>
    </subcellularLocation>
</comment>
<protein>
    <recommendedName>
        <fullName evidence="11">LIM and senescent cell antigen-like-containing domain protein 1</fullName>
    </recommendedName>
    <alternativeName>
        <fullName evidence="12">Particularly interesting new Cys-His protein 1</fullName>
    </alternativeName>
</protein>
<dbReference type="GO" id="GO:2001046">
    <property type="term" value="P:positive regulation of integrin-mediated signaling pathway"/>
    <property type="evidence" value="ECO:0007669"/>
    <property type="project" value="TreeGrafter"/>
</dbReference>
<dbReference type="FunFam" id="2.10.110.10:FF:000021">
    <property type="entry name" value="Lim and senescent cell antigen-like-containing"/>
    <property type="match status" value="1"/>
</dbReference>
<evidence type="ECO:0000256" key="6">
    <source>
        <dbReference type="ARBA" id="ARBA00022949"/>
    </source>
</evidence>
<dbReference type="GO" id="GO:0003779">
    <property type="term" value="F:actin binding"/>
    <property type="evidence" value="ECO:0007669"/>
    <property type="project" value="UniProtKB-KW"/>
</dbReference>
<dbReference type="InterPro" id="IPR032023">
    <property type="entry name" value="GCC2_Rab_bind"/>
</dbReference>
<dbReference type="CDD" id="cd09334">
    <property type="entry name" value="LIM4_PINCH"/>
    <property type="match status" value="1"/>
</dbReference>
<dbReference type="FunFam" id="2.10.110.10:FF:000011">
    <property type="entry name" value="Lim and senescent cell antigen-like-containing"/>
    <property type="match status" value="1"/>
</dbReference>
<dbReference type="PROSITE" id="PS00478">
    <property type="entry name" value="LIM_DOMAIN_1"/>
    <property type="match status" value="1"/>
</dbReference>
<dbReference type="Proteomes" id="UP000438429">
    <property type="component" value="Unassembled WGS sequence"/>
</dbReference>
<dbReference type="GO" id="GO:0046872">
    <property type="term" value="F:metal ion binding"/>
    <property type="evidence" value="ECO:0007669"/>
    <property type="project" value="UniProtKB-KW"/>
</dbReference>
<comment type="function">
    <text evidence="10">Within the IPP (ILK-PINCH-PARVIN) complex, binds to F-actin, promoting F-actin bundling, a process required to generate force for actin cytoskeleton reorganization and subsequent dynamic cell adhesion events such as cell spreading and migration.</text>
</comment>
<evidence type="ECO:0000256" key="9">
    <source>
        <dbReference type="ARBA" id="ARBA00023203"/>
    </source>
</evidence>
<dbReference type="GO" id="GO:0005737">
    <property type="term" value="C:cytoplasm"/>
    <property type="evidence" value="ECO:0007669"/>
    <property type="project" value="TreeGrafter"/>
</dbReference>
<dbReference type="PROSITE" id="PS50913">
    <property type="entry name" value="GRIP"/>
    <property type="match status" value="1"/>
</dbReference>
<dbReference type="PROSITE" id="PS50023">
    <property type="entry name" value="LIM_DOMAIN_2"/>
    <property type="match status" value="3"/>
</dbReference>
<evidence type="ECO:0000256" key="12">
    <source>
        <dbReference type="ARBA" id="ARBA00077236"/>
    </source>
</evidence>
<keyword evidence="9" id="KW-0009">Actin-binding</keyword>
<evidence type="ECO:0000256" key="11">
    <source>
        <dbReference type="ARBA" id="ARBA00074077"/>
    </source>
</evidence>
<dbReference type="SMART" id="SM00132">
    <property type="entry name" value="LIM"/>
    <property type="match status" value="4"/>
</dbReference>
<dbReference type="InterPro" id="IPR047944">
    <property type="entry name" value="LIMS1/2-like_LIM1"/>
</dbReference>
<keyword evidence="5 13" id="KW-0862">Zinc</keyword>
<accession>A0A6A4RW68</accession>
<dbReference type="CDD" id="cd09332">
    <property type="entry name" value="LIM2_PINCH"/>
    <property type="match status" value="1"/>
</dbReference>
<evidence type="ECO:0000256" key="13">
    <source>
        <dbReference type="PROSITE-ProRule" id="PRU00125"/>
    </source>
</evidence>
<reference evidence="16 17" key="1">
    <citation type="submission" date="2019-06" db="EMBL/GenBank/DDBJ databases">
        <title>Draft genomes of female and male turbot (Scophthalmus maximus).</title>
        <authorList>
            <person name="Xu H."/>
            <person name="Xu X.-W."/>
            <person name="Shao C."/>
            <person name="Chen S."/>
        </authorList>
    </citation>
    <scope>NUCLEOTIDE SEQUENCE [LARGE SCALE GENOMIC DNA]</scope>
    <source>
        <strain evidence="16">Ysfricsl-2016a</strain>
        <tissue evidence="16">Blood</tissue>
    </source>
</reference>
<dbReference type="FunFam" id="2.10.110.10:FF:000062">
    <property type="entry name" value="LIM domain-containing protein"/>
    <property type="match status" value="1"/>
</dbReference>
<dbReference type="Gene3D" id="1.10.220.60">
    <property type="entry name" value="GRIP domain"/>
    <property type="match status" value="1"/>
</dbReference>
<dbReference type="InterPro" id="IPR000237">
    <property type="entry name" value="GRIP_dom"/>
</dbReference>
<dbReference type="FunFam" id="2.10.110.10:FF:000017">
    <property type="entry name" value="Lim and senescent cell antigen-like-containing"/>
    <property type="match status" value="1"/>
</dbReference>
<comment type="caution">
    <text evidence="16">The sequence shown here is derived from an EMBL/GenBank/DDBJ whole genome shotgun (WGS) entry which is preliminary data.</text>
</comment>
<organism evidence="16 17">
    <name type="scientific">Scophthalmus maximus</name>
    <name type="common">Turbot</name>
    <name type="synonym">Psetta maxima</name>
    <dbReference type="NCBI Taxonomy" id="52904"/>
    <lineage>
        <taxon>Eukaryota</taxon>
        <taxon>Metazoa</taxon>
        <taxon>Chordata</taxon>
        <taxon>Craniata</taxon>
        <taxon>Vertebrata</taxon>
        <taxon>Euteleostomi</taxon>
        <taxon>Actinopterygii</taxon>
        <taxon>Neopterygii</taxon>
        <taxon>Teleostei</taxon>
        <taxon>Neoteleostei</taxon>
        <taxon>Acanthomorphata</taxon>
        <taxon>Carangaria</taxon>
        <taxon>Pleuronectiformes</taxon>
        <taxon>Pleuronectoidei</taxon>
        <taxon>Scophthalmidae</taxon>
        <taxon>Scophthalmus</taxon>
    </lineage>
</organism>
<dbReference type="AlphaFoldDB" id="A0A6A4RW68"/>
<sequence length="430" mass="48967">MLLKSEVRRLERNQEREKSVANLEYLKNVLLQFIFLRSGSERQGLLPVIHTMLQLSPEEKSKLAAIAQVVAFYSESDKRKCNVALRDRGEARVLRHSAPLCDNQLPLNLLSEHPSPEQHLEGPQLKVRRTPSKNHMLVNDVPIKQTTVRGGTNGNMANALANAMCERCKSGFAPAEKIVNSNGELYHEQCFVCAQCFQQFPEGLFYEFEGRKYCEHDFQMLFAPCCHQCGEFIIGRVIKAMNNSWHPDCFCCDICQAVLADVGFVKNAGSKELTADARELKGELYCLPCHDKMGVPICGACRRPIEGRVVNAMGKQWHVEHFVCAKCEKPFLGHRHYERKGLAYCETHYNQLFGDVCYHCNRVIEGDVVSALNKAWCVNCFACSTCNTKLTLKNKFVEFDMKPVCKKCYEKFPLELKKRLKKLSETVARK</sequence>
<evidence type="ECO:0000256" key="8">
    <source>
        <dbReference type="ARBA" id="ARBA00023038"/>
    </source>
</evidence>
<evidence type="ECO:0000256" key="10">
    <source>
        <dbReference type="ARBA" id="ARBA00055791"/>
    </source>
</evidence>
<evidence type="ECO:0000256" key="4">
    <source>
        <dbReference type="ARBA" id="ARBA00022737"/>
    </source>
</evidence>
<evidence type="ECO:0000313" key="16">
    <source>
        <dbReference type="EMBL" id="KAF0026303.1"/>
    </source>
</evidence>
<dbReference type="PANTHER" id="PTHR24210:SF13">
    <property type="entry name" value="LIM AND SENESCENT CELL ANTIGEN-LIKE-CONTAINING DOMAIN PROTEIN 1"/>
    <property type="match status" value="1"/>
</dbReference>
<dbReference type="CDD" id="cd09335">
    <property type="entry name" value="LIM5_PINCH"/>
    <property type="match status" value="1"/>
</dbReference>
<keyword evidence="8 13" id="KW-0440">LIM domain</keyword>
<evidence type="ECO:0000256" key="5">
    <source>
        <dbReference type="ARBA" id="ARBA00022833"/>
    </source>
</evidence>
<dbReference type="EMBL" id="VEVO01000019">
    <property type="protein sequence ID" value="KAF0026303.1"/>
    <property type="molecule type" value="Genomic_DNA"/>
</dbReference>
<dbReference type="FunFam" id="1.10.220.60:FF:000003">
    <property type="entry name" value="GRIP and coiled-coil domain-containing protein 2"/>
    <property type="match status" value="1"/>
</dbReference>
<dbReference type="Pfam" id="PF01465">
    <property type="entry name" value="GRIP"/>
    <property type="match status" value="1"/>
</dbReference>
<dbReference type="PANTHER" id="PTHR24210">
    <property type="entry name" value="LIM DOMAIN-CONTAINING PROTEIN"/>
    <property type="match status" value="1"/>
</dbReference>
<dbReference type="SUPFAM" id="SSF57716">
    <property type="entry name" value="Glucocorticoid receptor-like (DNA-binding domain)"/>
    <property type="match status" value="4"/>
</dbReference>
<dbReference type="InterPro" id="IPR017351">
    <property type="entry name" value="PINCH-1-4-like"/>
</dbReference>
<dbReference type="GO" id="GO:0045216">
    <property type="term" value="P:cell-cell junction organization"/>
    <property type="evidence" value="ECO:0007669"/>
    <property type="project" value="TreeGrafter"/>
</dbReference>
<dbReference type="Gene3D" id="2.10.110.10">
    <property type="entry name" value="Cysteine Rich Protein"/>
    <property type="match status" value="4"/>
</dbReference>
<gene>
    <name evidence="16" type="ORF">F2P81_021040</name>
</gene>
<evidence type="ECO:0000256" key="2">
    <source>
        <dbReference type="ARBA" id="ARBA00022553"/>
    </source>
</evidence>
<keyword evidence="6" id="KW-0965">Cell junction</keyword>
<evidence type="ECO:0000256" key="7">
    <source>
        <dbReference type="ARBA" id="ARBA00022990"/>
    </source>
</evidence>
<keyword evidence="4" id="KW-0677">Repeat</keyword>
<evidence type="ECO:0000256" key="1">
    <source>
        <dbReference type="ARBA" id="ARBA00004282"/>
    </source>
</evidence>
<dbReference type="SMART" id="SM00755">
    <property type="entry name" value="Grip"/>
    <property type="match status" value="1"/>
</dbReference>
<proteinExistence type="predicted"/>
<dbReference type="Pfam" id="PF00412">
    <property type="entry name" value="LIM"/>
    <property type="match status" value="4"/>
</dbReference>
<keyword evidence="2" id="KW-0597">Phosphoprotein</keyword>
<feature type="domain" description="LIM zinc-binding" evidence="14">
    <location>
        <begin position="296"/>
        <end position="355"/>
    </location>
</feature>
<keyword evidence="3 13" id="KW-0479">Metal-binding</keyword>